<organism evidence="6 7">
    <name type="scientific">Candidatus Methanoperedens nitratireducens</name>
    <dbReference type="NCBI Taxonomy" id="1392998"/>
    <lineage>
        <taxon>Archaea</taxon>
        <taxon>Methanobacteriati</taxon>
        <taxon>Methanobacteriota</taxon>
        <taxon>Stenosarchaea group</taxon>
        <taxon>Methanomicrobia</taxon>
        <taxon>Methanosarcinales</taxon>
        <taxon>ANME-2 cluster</taxon>
        <taxon>Candidatus Methanoperedentaceae</taxon>
        <taxon>Candidatus Methanoperedens</taxon>
    </lineage>
</organism>
<comment type="function">
    <text evidence="4">This protein is one of the early assembly proteins of the 50S ribosomal subunit, although it is not seen to bind rRNA by itself. It is important during the early stages of 50S assembly.</text>
</comment>
<dbReference type="HAMAP" id="MF_01366">
    <property type="entry name" value="Ribosomal_uL13"/>
    <property type="match status" value="1"/>
</dbReference>
<dbReference type="GO" id="GO:0022625">
    <property type="term" value="C:cytosolic large ribosomal subunit"/>
    <property type="evidence" value="ECO:0007669"/>
    <property type="project" value="UniProtKB-UniRule"/>
</dbReference>
<keyword evidence="3 4" id="KW-0687">Ribonucleoprotein</keyword>
<comment type="similarity">
    <text evidence="1 4 5">Belongs to the universal ribosomal protein uL13 family.</text>
</comment>
<dbReference type="InterPro" id="IPR005823">
    <property type="entry name" value="Ribosomal_uL13_bac-type"/>
</dbReference>
<dbReference type="GO" id="GO:0003729">
    <property type="term" value="F:mRNA binding"/>
    <property type="evidence" value="ECO:0007669"/>
    <property type="project" value="TreeGrafter"/>
</dbReference>
<dbReference type="Proteomes" id="UP000218615">
    <property type="component" value="Unassembled WGS sequence"/>
</dbReference>
<dbReference type="InterPro" id="IPR005755">
    <property type="entry name" value="Ribosomal_uL13_euk/arc"/>
</dbReference>
<comment type="subunit">
    <text evidence="4">Part of the 50S ribosomal subunit.</text>
</comment>
<evidence type="ECO:0000256" key="2">
    <source>
        <dbReference type="ARBA" id="ARBA00022980"/>
    </source>
</evidence>
<dbReference type="InterPro" id="IPR036899">
    <property type="entry name" value="Ribosomal_uL13_sf"/>
</dbReference>
<dbReference type="GO" id="GO:0003735">
    <property type="term" value="F:structural constituent of ribosome"/>
    <property type="evidence" value="ECO:0007669"/>
    <property type="project" value="UniProtKB-UniRule"/>
</dbReference>
<reference evidence="7" key="1">
    <citation type="submission" date="2017-06" db="EMBL/GenBank/DDBJ databases">
        <authorList>
            <person name="Cremers G."/>
        </authorList>
    </citation>
    <scope>NUCLEOTIDE SEQUENCE [LARGE SCALE GENOMIC DNA]</scope>
</reference>
<gene>
    <name evidence="6" type="primary">rpl</name>
    <name evidence="4" type="synonym">rpl13</name>
    <name evidence="6" type="ORF">MNV_980009</name>
</gene>
<evidence type="ECO:0000256" key="3">
    <source>
        <dbReference type="ARBA" id="ARBA00023274"/>
    </source>
</evidence>
<dbReference type="InterPro" id="IPR023563">
    <property type="entry name" value="Ribosomal_uL13_CS"/>
</dbReference>
<dbReference type="PIRSF" id="PIRSF002181">
    <property type="entry name" value="Ribosomal_L13"/>
    <property type="match status" value="1"/>
</dbReference>
<dbReference type="OrthoDB" id="7668at2157"/>
<dbReference type="GO" id="GO:0017148">
    <property type="term" value="P:negative regulation of translation"/>
    <property type="evidence" value="ECO:0007669"/>
    <property type="project" value="TreeGrafter"/>
</dbReference>
<keyword evidence="7" id="KW-1185">Reference proteome</keyword>
<dbReference type="RefSeq" id="WP_096207403.1">
    <property type="nucleotide sequence ID" value="NZ_FZMP01000249.1"/>
</dbReference>
<dbReference type="NCBIfam" id="NF005004">
    <property type="entry name" value="PRK06394.1"/>
    <property type="match status" value="1"/>
</dbReference>
<dbReference type="SUPFAM" id="SSF52161">
    <property type="entry name" value="Ribosomal protein L13"/>
    <property type="match status" value="1"/>
</dbReference>
<evidence type="ECO:0000256" key="5">
    <source>
        <dbReference type="RuleBase" id="RU003877"/>
    </source>
</evidence>
<dbReference type="EMBL" id="FZMP01000249">
    <property type="protein sequence ID" value="SNQ62907.1"/>
    <property type="molecule type" value="Genomic_DNA"/>
</dbReference>
<name>A0A284VUP2_9EURY</name>
<evidence type="ECO:0000313" key="7">
    <source>
        <dbReference type="Proteomes" id="UP000218615"/>
    </source>
</evidence>
<dbReference type="PANTHER" id="PTHR11545">
    <property type="entry name" value="RIBOSOMAL PROTEIN L13"/>
    <property type="match status" value="1"/>
</dbReference>
<evidence type="ECO:0000256" key="4">
    <source>
        <dbReference type="HAMAP-Rule" id="MF_01366"/>
    </source>
</evidence>
<dbReference type="Pfam" id="PF00572">
    <property type="entry name" value="Ribosomal_L13"/>
    <property type="match status" value="1"/>
</dbReference>
<sequence>MAVIDANNLILGRMASLVAQRLLKGEEINIINAEKVILSGRRDTTFARYKKYTDRGSREFGPHFPRRPDQIVARTIRGMIPHKKMTGREAYNRLKVYIGVPPELSKEQANTLQDASITRLSTSNYTVLGDLSKRLGSKF</sequence>
<dbReference type="CDD" id="cd00392">
    <property type="entry name" value="Ribosomal_L13"/>
    <property type="match status" value="1"/>
</dbReference>
<dbReference type="InterPro" id="IPR005822">
    <property type="entry name" value="Ribosomal_uL13"/>
</dbReference>
<dbReference type="AlphaFoldDB" id="A0A284VUP2"/>
<protein>
    <recommendedName>
        <fullName evidence="4">Large ribosomal subunit protein uL13</fullName>
    </recommendedName>
</protein>
<evidence type="ECO:0000313" key="6">
    <source>
        <dbReference type="EMBL" id="SNQ62907.1"/>
    </source>
</evidence>
<dbReference type="PANTHER" id="PTHR11545:SF3">
    <property type="entry name" value="LARGE RIBOSOMAL SUBUNIT PROTEIN UL13"/>
    <property type="match status" value="1"/>
</dbReference>
<accession>A0A284VUP2</accession>
<keyword evidence="2 4" id="KW-0689">Ribosomal protein</keyword>
<dbReference type="NCBIfam" id="TIGR01077">
    <property type="entry name" value="L13_A_E"/>
    <property type="match status" value="1"/>
</dbReference>
<dbReference type="PROSITE" id="PS00783">
    <property type="entry name" value="RIBOSOMAL_L13"/>
    <property type="match status" value="1"/>
</dbReference>
<dbReference type="Gene3D" id="3.90.1180.10">
    <property type="entry name" value="Ribosomal protein L13"/>
    <property type="match status" value="1"/>
</dbReference>
<dbReference type="STRING" id="1392998.ANME2D_01464"/>
<evidence type="ECO:0000256" key="1">
    <source>
        <dbReference type="ARBA" id="ARBA00006227"/>
    </source>
</evidence>
<proteinExistence type="inferred from homology"/>
<dbReference type="GO" id="GO:0006412">
    <property type="term" value="P:translation"/>
    <property type="evidence" value="ECO:0007669"/>
    <property type="project" value="UniProtKB-UniRule"/>
</dbReference>